<dbReference type="SMART" id="SM00346">
    <property type="entry name" value="HTH_ICLR"/>
    <property type="match status" value="1"/>
</dbReference>
<organism evidence="6 7">
    <name type="scientific">Allopusillimonas soli</name>
    <dbReference type="NCBI Taxonomy" id="659016"/>
    <lineage>
        <taxon>Bacteria</taxon>
        <taxon>Pseudomonadati</taxon>
        <taxon>Pseudomonadota</taxon>
        <taxon>Betaproteobacteria</taxon>
        <taxon>Burkholderiales</taxon>
        <taxon>Alcaligenaceae</taxon>
        <taxon>Allopusillimonas</taxon>
    </lineage>
</organism>
<dbReference type="GO" id="GO:0003677">
    <property type="term" value="F:DNA binding"/>
    <property type="evidence" value="ECO:0007669"/>
    <property type="project" value="UniProtKB-KW"/>
</dbReference>
<dbReference type="InterPro" id="IPR029016">
    <property type="entry name" value="GAF-like_dom_sf"/>
</dbReference>
<evidence type="ECO:0000259" key="5">
    <source>
        <dbReference type="PROSITE" id="PS51078"/>
    </source>
</evidence>
<protein>
    <submittedName>
        <fullName evidence="6">IclR family transcriptional regulator</fullName>
    </submittedName>
</protein>
<dbReference type="GO" id="GO:0045892">
    <property type="term" value="P:negative regulation of DNA-templated transcription"/>
    <property type="evidence" value="ECO:0007669"/>
    <property type="project" value="TreeGrafter"/>
</dbReference>
<dbReference type="SUPFAM" id="SSF55781">
    <property type="entry name" value="GAF domain-like"/>
    <property type="match status" value="1"/>
</dbReference>
<feature type="domain" description="IclR-ED" evidence="5">
    <location>
        <begin position="75"/>
        <end position="256"/>
    </location>
</feature>
<dbReference type="PROSITE" id="PS51078">
    <property type="entry name" value="ICLR_ED"/>
    <property type="match status" value="1"/>
</dbReference>
<reference evidence="6 7" key="1">
    <citation type="submission" date="2020-07" db="EMBL/GenBank/DDBJ databases">
        <title>Taxonomic revisions and descriptions of new bacterial species based on genomic comparisons in the high-G+C-content subgroup of the family Alcaligenaceae.</title>
        <authorList>
            <person name="Szabo A."/>
            <person name="Felfoldi T."/>
        </authorList>
    </citation>
    <scope>NUCLEOTIDE SEQUENCE [LARGE SCALE GENOMIC DNA]</scope>
    <source>
        <strain evidence="6 7">DSM 25264</strain>
    </source>
</reference>
<dbReference type="GO" id="GO:0003700">
    <property type="term" value="F:DNA-binding transcription factor activity"/>
    <property type="evidence" value="ECO:0007669"/>
    <property type="project" value="TreeGrafter"/>
</dbReference>
<evidence type="ECO:0000256" key="2">
    <source>
        <dbReference type="ARBA" id="ARBA00023125"/>
    </source>
</evidence>
<dbReference type="Gene3D" id="3.30.450.40">
    <property type="match status" value="1"/>
</dbReference>
<dbReference type="PROSITE" id="PS51077">
    <property type="entry name" value="HTH_ICLR"/>
    <property type="match status" value="1"/>
</dbReference>
<dbReference type="InterPro" id="IPR050707">
    <property type="entry name" value="HTH_MetabolicPath_Reg"/>
</dbReference>
<dbReference type="InterPro" id="IPR036388">
    <property type="entry name" value="WH-like_DNA-bd_sf"/>
</dbReference>
<name>A0A853FFP8_9BURK</name>
<keyword evidence="7" id="KW-1185">Reference proteome</keyword>
<dbReference type="PANTHER" id="PTHR30136:SF39">
    <property type="entry name" value="TRANSCRIPTIONAL REGULATORY PROTEIN"/>
    <property type="match status" value="1"/>
</dbReference>
<keyword evidence="3" id="KW-0804">Transcription</keyword>
<evidence type="ECO:0000313" key="6">
    <source>
        <dbReference type="EMBL" id="NYT38699.1"/>
    </source>
</evidence>
<dbReference type="InterPro" id="IPR011991">
    <property type="entry name" value="ArsR-like_HTH"/>
</dbReference>
<keyword evidence="1" id="KW-0805">Transcription regulation</keyword>
<dbReference type="RefSeq" id="WP_167668969.1">
    <property type="nucleotide sequence ID" value="NZ_JACCEW010000006.1"/>
</dbReference>
<dbReference type="CDD" id="cd00090">
    <property type="entry name" value="HTH_ARSR"/>
    <property type="match status" value="1"/>
</dbReference>
<dbReference type="InterPro" id="IPR014757">
    <property type="entry name" value="Tscrpt_reg_IclR_C"/>
</dbReference>
<dbReference type="Pfam" id="PF01614">
    <property type="entry name" value="IclR_C"/>
    <property type="match status" value="1"/>
</dbReference>
<evidence type="ECO:0000259" key="4">
    <source>
        <dbReference type="PROSITE" id="PS51077"/>
    </source>
</evidence>
<dbReference type="SUPFAM" id="SSF46785">
    <property type="entry name" value="Winged helix' DNA-binding domain"/>
    <property type="match status" value="1"/>
</dbReference>
<dbReference type="Proteomes" id="UP000580517">
    <property type="component" value="Unassembled WGS sequence"/>
</dbReference>
<dbReference type="Pfam" id="PF09339">
    <property type="entry name" value="HTH_IclR"/>
    <property type="match status" value="1"/>
</dbReference>
<gene>
    <name evidence="6" type="ORF">H0A68_17610</name>
</gene>
<dbReference type="Gene3D" id="1.10.10.10">
    <property type="entry name" value="Winged helix-like DNA-binding domain superfamily/Winged helix DNA-binding domain"/>
    <property type="match status" value="1"/>
</dbReference>
<accession>A0A853FFP8</accession>
<comment type="caution">
    <text evidence="6">The sequence shown here is derived from an EMBL/GenBank/DDBJ whole genome shotgun (WGS) entry which is preliminary data.</text>
</comment>
<evidence type="ECO:0000313" key="7">
    <source>
        <dbReference type="Proteomes" id="UP000580517"/>
    </source>
</evidence>
<keyword evidence="2" id="KW-0238">DNA-binding</keyword>
<proteinExistence type="predicted"/>
<dbReference type="EMBL" id="JACCEW010000006">
    <property type="protein sequence ID" value="NYT38699.1"/>
    <property type="molecule type" value="Genomic_DNA"/>
</dbReference>
<dbReference type="PANTHER" id="PTHR30136">
    <property type="entry name" value="HELIX-TURN-HELIX TRANSCRIPTIONAL REGULATOR, ICLR FAMILY"/>
    <property type="match status" value="1"/>
</dbReference>
<feature type="domain" description="HTH iclR-type" evidence="4">
    <location>
        <begin position="13"/>
        <end position="76"/>
    </location>
</feature>
<dbReference type="AlphaFoldDB" id="A0A853FFP8"/>
<sequence length="256" mass="27571">MDTQDAQTNDAGPRTLRRGLAVLNALRENPEFGLSITGLARATGLQRPTIYRLLAALMDGGFVRKVGGSKRYMACLGQESGPLAGQDPRIQIAYPAMRRLAAATGDAVFLVVRDGPESLSLWREIGPYPVQILATYAGKRQPLGVGSGGMALLAKLDDATVDGIIDHNSDKLELYGGMTIREMRQLVQNTRTRGYSVVGNYAVRGALGVGCALTDSRRQPVLSISVTAITERMPATRQREIASLIQDELDAMASRI</sequence>
<evidence type="ECO:0000256" key="1">
    <source>
        <dbReference type="ARBA" id="ARBA00023015"/>
    </source>
</evidence>
<dbReference type="InterPro" id="IPR036390">
    <property type="entry name" value="WH_DNA-bd_sf"/>
</dbReference>
<dbReference type="InterPro" id="IPR005471">
    <property type="entry name" value="Tscrpt_reg_IclR_N"/>
</dbReference>
<evidence type="ECO:0000256" key="3">
    <source>
        <dbReference type="ARBA" id="ARBA00023163"/>
    </source>
</evidence>